<dbReference type="PROSITE" id="PS00138">
    <property type="entry name" value="SUBTILASE_SER"/>
    <property type="match status" value="1"/>
</dbReference>
<evidence type="ECO:0000256" key="1">
    <source>
        <dbReference type="ARBA" id="ARBA00022670"/>
    </source>
</evidence>
<dbReference type="Proteomes" id="UP000252266">
    <property type="component" value="Unassembled WGS sequence"/>
</dbReference>
<dbReference type="SUPFAM" id="SSF52743">
    <property type="entry name" value="Subtilisin-like"/>
    <property type="match status" value="1"/>
</dbReference>
<dbReference type="Gene3D" id="3.40.50.200">
    <property type="entry name" value="Peptidase S8/S53 domain"/>
    <property type="match status" value="2"/>
</dbReference>
<dbReference type="Pfam" id="PF00082">
    <property type="entry name" value="Peptidase_S8"/>
    <property type="match status" value="1"/>
</dbReference>
<proteinExistence type="predicted"/>
<evidence type="ECO:0000256" key="4">
    <source>
        <dbReference type="SAM" id="MobiDB-lite"/>
    </source>
</evidence>
<gene>
    <name evidence="6" type="ORF">TH44_22410</name>
</gene>
<keyword evidence="3" id="KW-0720">Serine protease</keyword>
<dbReference type="GO" id="GO:0006508">
    <property type="term" value="P:proteolysis"/>
    <property type="evidence" value="ECO:0007669"/>
    <property type="project" value="UniProtKB-KW"/>
</dbReference>
<keyword evidence="1" id="KW-0645">Protease</keyword>
<dbReference type="InterPro" id="IPR036852">
    <property type="entry name" value="Peptidase_S8/S53_dom_sf"/>
</dbReference>
<dbReference type="AlphaFoldDB" id="A0A367WTI8"/>
<feature type="region of interest" description="Disordered" evidence="4">
    <location>
        <begin position="277"/>
        <end position="296"/>
    </location>
</feature>
<evidence type="ECO:0000256" key="2">
    <source>
        <dbReference type="ARBA" id="ARBA00022801"/>
    </source>
</evidence>
<protein>
    <recommendedName>
        <fullName evidence="5">Peptidase S8/S53 domain-containing protein</fullName>
    </recommendedName>
</protein>
<name>A0A367WTI8_9PROT</name>
<sequence>MLIINNAKGRLMKLLFVRFHILVAALLLTLGLPVSSHSEELGTVPLTFEESLRSIGYPGKFGIASKGLKIAIVDAGFKGLDQWLDQLPEVKKSRLKINIYRRTRFETDIDHGLKVLRIAESVMPEAEFYLYETGLSNSALAQLMPLYVEDMRKKGIKFANLSLGYNQSPYDEVDPIFHKILRPFEENKIFAVMSIGNERDRYHTWTVNEIEKGYIKITAADSSTRYSAQIYPAKVPYALRLFWESHPDDPPMTVILLQQIDEKNHIFQKVTSDGKVQKHDIAGQQAPEPSHGKPGEVYIRPVQPPLEDKPYFLWIKPENSPENFMGREMTLVADGTRLDIVGGNDGRKSFSVYSRIEGPYILTAGAFARQAKSRNIAPSDYSSFGITPEGNTVPHVLGPGSFVLSDGTKIQGTSYAAPFITAVLAVAARENYSPKNVAERISTHSYLTADPKGPQRSRYGVPDGSLILKPDALGVKLSPNKIVDISHRVIGNEIVFSGKISRCCMEGVEAKIIAMIGQVVTTNGQKSLKAINGARGTSVFTTGARDYDRLPVEVRVNASAIPSDPGELIVQFGIEGIDGNWPSHLQVEKPYVFTLP</sequence>
<reference evidence="6 7" key="1">
    <citation type="submission" date="2014-07" db="EMBL/GenBank/DDBJ databases">
        <title>Draft genome sequence of Thalassospira xiamenensis IB13.</title>
        <authorList>
            <person name="Lai Q."/>
            <person name="Shao Z."/>
        </authorList>
    </citation>
    <scope>NUCLEOTIDE SEQUENCE [LARGE SCALE GENOMIC DNA]</scope>
    <source>
        <strain evidence="6 7">IB13</strain>
    </source>
</reference>
<evidence type="ECO:0000313" key="7">
    <source>
        <dbReference type="Proteomes" id="UP000252266"/>
    </source>
</evidence>
<comment type="caution">
    <text evidence="6">The sequence shown here is derived from an EMBL/GenBank/DDBJ whole genome shotgun (WGS) entry which is preliminary data.</text>
</comment>
<dbReference type="InterPro" id="IPR023828">
    <property type="entry name" value="Peptidase_S8_Ser-AS"/>
</dbReference>
<evidence type="ECO:0000256" key="3">
    <source>
        <dbReference type="ARBA" id="ARBA00022825"/>
    </source>
</evidence>
<keyword evidence="2" id="KW-0378">Hydrolase</keyword>
<evidence type="ECO:0000313" key="6">
    <source>
        <dbReference type="EMBL" id="RCK44529.1"/>
    </source>
</evidence>
<organism evidence="6 7">
    <name type="scientific">Thalassospira xiamenensis</name>
    <dbReference type="NCBI Taxonomy" id="220697"/>
    <lineage>
        <taxon>Bacteria</taxon>
        <taxon>Pseudomonadati</taxon>
        <taxon>Pseudomonadota</taxon>
        <taxon>Alphaproteobacteria</taxon>
        <taxon>Rhodospirillales</taxon>
        <taxon>Thalassospiraceae</taxon>
        <taxon>Thalassospira</taxon>
    </lineage>
</organism>
<evidence type="ECO:0000259" key="5">
    <source>
        <dbReference type="Pfam" id="PF00082"/>
    </source>
</evidence>
<dbReference type="InterPro" id="IPR000209">
    <property type="entry name" value="Peptidase_S8/S53_dom"/>
</dbReference>
<dbReference type="EMBL" id="JPWJ01000017">
    <property type="protein sequence ID" value="RCK44529.1"/>
    <property type="molecule type" value="Genomic_DNA"/>
</dbReference>
<accession>A0A367WTI8</accession>
<feature type="domain" description="Peptidase S8/S53" evidence="5">
    <location>
        <begin position="120"/>
        <end position="444"/>
    </location>
</feature>
<dbReference type="GO" id="GO:0004252">
    <property type="term" value="F:serine-type endopeptidase activity"/>
    <property type="evidence" value="ECO:0007669"/>
    <property type="project" value="InterPro"/>
</dbReference>